<feature type="transmembrane region" description="Helical" evidence="8">
    <location>
        <begin position="304"/>
        <end position="324"/>
    </location>
</feature>
<dbReference type="AlphaFoldDB" id="A0A4R3LLS8"/>
<evidence type="ECO:0000256" key="3">
    <source>
        <dbReference type="ARBA" id="ARBA00022448"/>
    </source>
</evidence>
<feature type="transmembrane region" description="Helical" evidence="8">
    <location>
        <begin position="73"/>
        <end position="96"/>
    </location>
</feature>
<keyword evidence="4 8" id="KW-0812">Transmembrane</keyword>
<evidence type="ECO:0000256" key="6">
    <source>
        <dbReference type="ARBA" id="ARBA00023136"/>
    </source>
</evidence>
<dbReference type="Proteomes" id="UP000295536">
    <property type="component" value="Unassembled WGS sequence"/>
</dbReference>
<evidence type="ECO:0000313" key="12">
    <source>
        <dbReference type="Proteomes" id="UP000315577"/>
    </source>
</evidence>
<name>A0A4R3LLS8_9BURK</name>
<accession>A0A4R3LLS8</accession>
<dbReference type="EMBL" id="VJNC01000023">
    <property type="protein sequence ID" value="TSE18628.1"/>
    <property type="molecule type" value="Genomic_DNA"/>
</dbReference>
<reference evidence="10 12" key="2">
    <citation type="submission" date="2019-07" db="EMBL/GenBank/DDBJ databases">
        <title>Tepidimonas ignava SPS-1037 draft genome.</title>
        <authorList>
            <person name="Da Costa M.S."/>
            <person name="Froufe H.J.C."/>
            <person name="Egas C."/>
            <person name="Albuquerque L."/>
        </authorList>
    </citation>
    <scope>NUCLEOTIDE SEQUENCE [LARGE SCALE GENOMIC DNA]</scope>
    <source>
        <strain evidence="10 12">SPS-1037</strain>
    </source>
</reference>
<feature type="transmembrane region" description="Helical" evidence="8">
    <location>
        <begin position="344"/>
        <end position="363"/>
    </location>
</feature>
<dbReference type="RefSeq" id="WP_185971239.1">
    <property type="nucleotide sequence ID" value="NZ_SMAH01000002.1"/>
</dbReference>
<reference evidence="9 11" key="1">
    <citation type="submission" date="2019-03" db="EMBL/GenBank/DDBJ databases">
        <title>Genomic Encyclopedia of Type Strains, Phase IV (KMG-IV): sequencing the most valuable type-strain genomes for metagenomic binning, comparative biology and taxonomic classification.</title>
        <authorList>
            <person name="Goeker M."/>
        </authorList>
    </citation>
    <scope>NUCLEOTIDE SEQUENCE [LARGE SCALE GENOMIC DNA]</scope>
    <source>
        <strain evidence="9 11">DSM 12034</strain>
    </source>
</reference>
<feature type="transmembrane region" description="Helical" evidence="8">
    <location>
        <begin position="43"/>
        <end position="61"/>
    </location>
</feature>
<sequence length="471" mass="48331">MTSGWAMAAVAAALVGFLFIGLRARRTDEGLDDYLTARHSQGAGTLALSFVASGLGAWILLVPPEVAAFVGPLALAGYALGAALPFVLLAWAAPALRRRLPAGRSLTDYAGERFGTPVRLWVLGLALLYMLCFLTAELTALSSIVALLTGADGRWAMLAVAGVTLAYTTWGGLRASLATDRWQAWLLLVLLVGVATLALTQPGPSVTVTPSAPADAPLAVGLSVAATLVIAVTAANLFHQGYWQRLWAATDTQALHRAAWAGALVSAGAIAVVGALGIVAALRGLPLGQPPVPLFALVQQGPAWGLWAVLLLAVALVASSVDTLQSGIASLLVTQHRGTTLRGARWATVLLMVPVLLVAWQGLSVLRLFLVADLLCATAAVPLLLGLHPRVPRHAALAGMVAGVVGAVLPDALASGSLGQGIVAATFPANVPTLAPFVGALLASSAVTLLLTWLDQARASPQRSGQRSSPT</sequence>
<keyword evidence="5 8" id="KW-1133">Transmembrane helix</keyword>
<feature type="transmembrane region" description="Helical" evidence="8">
    <location>
        <begin position="155"/>
        <end position="173"/>
    </location>
</feature>
<evidence type="ECO:0000256" key="1">
    <source>
        <dbReference type="ARBA" id="ARBA00004141"/>
    </source>
</evidence>
<feature type="transmembrane region" description="Helical" evidence="8">
    <location>
        <begin position="120"/>
        <end position="149"/>
    </location>
</feature>
<gene>
    <name evidence="9" type="ORF">EDC36_102212</name>
    <name evidence="10" type="ORF">Tigna_02502</name>
</gene>
<evidence type="ECO:0000256" key="8">
    <source>
        <dbReference type="SAM" id="Phobius"/>
    </source>
</evidence>
<dbReference type="PANTHER" id="PTHR48086:SF10">
    <property type="entry name" value="AGR155CP"/>
    <property type="match status" value="1"/>
</dbReference>
<evidence type="ECO:0000313" key="11">
    <source>
        <dbReference type="Proteomes" id="UP000295536"/>
    </source>
</evidence>
<dbReference type="InterPro" id="IPR038377">
    <property type="entry name" value="Na/Glc_symporter_sf"/>
</dbReference>
<feature type="transmembrane region" description="Helical" evidence="8">
    <location>
        <begin position="6"/>
        <end position="22"/>
    </location>
</feature>
<dbReference type="Gene3D" id="1.20.1730.10">
    <property type="entry name" value="Sodium/glucose cotransporter"/>
    <property type="match status" value="1"/>
</dbReference>
<protein>
    <submittedName>
        <fullName evidence="9">Na+/proline symporter</fullName>
    </submittedName>
    <submittedName>
        <fullName evidence="10">Sss: transporter, solute:sodium symporter (SSS) family</fullName>
    </submittedName>
</protein>
<comment type="caution">
    <text evidence="9">The sequence shown here is derived from an EMBL/GenBank/DDBJ whole genome shotgun (WGS) entry which is preliminary data.</text>
</comment>
<evidence type="ECO:0000313" key="9">
    <source>
        <dbReference type="EMBL" id="TCS99534.1"/>
    </source>
</evidence>
<dbReference type="EMBL" id="SMAH01000002">
    <property type="protein sequence ID" value="TCS99534.1"/>
    <property type="molecule type" value="Genomic_DNA"/>
</dbReference>
<organism evidence="9 11">
    <name type="scientific">Tepidimonas ignava</name>
    <dbReference type="NCBI Taxonomy" id="114249"/>
    <lineage>
        <taxon>Bacteria</taxon>
        <taxon>Pseudomonadati</taxon>
        <taxon>Pseudomonadota</taxon>
        <taxon>Betaproteobacteria</taxon>
        <taxon>Burkholderiales</taxon>
        <taxon>Tepidimonas</taxon>
    </lineage>
</organism>
<keyword evidence="3" id="KW-0813">Transport</keyword>
<dbReference type="Proteomes" id="UP000315577">
    <property type="component" value="Unassembled WGS sequence"/>
</dbReference>
<dbReference type="GO" id="GO:0005886">
    <property type="term" value="C:plasma membrane"/>
    <property type="evidence" value="ECO:0007669"/>
    <property type="project" value="TreeGrafter"/>
</dbReference>
<feature type="transmembrane region" description="Helical" evidence="8">
    <location>
        <begin position="394"/>
        <end position="414"/>
    </location>
</feature>
<evidence type="ECO:0000256" key="4">
    <source>
        <dbReference type="ARBA" id="ARBA00022692"/>
    </source>
</evidence>
<dbReference type="InterPro" id="IPR001734">
    <property type="entry name" value="Na/solute_symporter"/>
</dbReference>
<feature type="transmembrane region" description="Helical" evidence="8">
    <location>
        <begin position="185"/>
        <end position="204"/>
    </location>
</feature>
<feature type="transmembrane region" description="Helical" evidence="8">
    <location>
        <begin position="216"/>
        <end position="238"/>
    </location>
</feature>
<dbReference type="Pfam" id="PF00474">
    <property type="entry name" value="SSF"/>
    <property type="match status" value="1"/>
</dbReference>
<dbReference type="PANTHER" id="PTHR48086">
    <property type="entry name" value="SODIUM/PROLINE SYMPORTER-RELATED"/>
    <property type="match status" value="1"/>
</dbReference>
<dbReference type="InterPro" id="IPR050277">
    <property type="entry name" value="Sodium:Solute_Symporter"/>
</dbReference>
<proteinExistence type="inferred from homology"/>
<dbReference type="GO" id="GO:0015606">
    <property type="term" value="F:spermidine transmembrane transporter activity"/>
    <property type="evidence" value="ECO:0007669"/>
    <property type="project" value="TreeGrafter"/>
</dbReference>
<keyword evidence="6 8" id="KW-0472">Membrane</keyword>
<evidence type="ECO:0000256" key="2">
    <source>
        <dbReference type="ARBA" id="ARBA00006434"/>
    </source>
</evidence>
<evidence type="ECO:0000256" key="7">
    <source>
        <dbReference type="RuleBase" id="RU362091"/>
    </source>
</evidence>
<feature type="transmembrane region" description="Helical" evidence="8">
    <location>
        <begin position="369"/>
        <end position="387"/>
    </location>
</feature>
<feature type="transmembrane region" description="Helical" evidence="8">
    <location>
        <begin position="434"/>
        <end position="454"/>
    </location>
</feature>
<keyword evidence="12" id="KW-1185">Reference proteome</keyword>
<comment type="subcellular location">
    <subcellularLocation>
        <location evidence="1">Membrane</location>
        <topology evidence="1">Multi-pass membrane protein</topology>
    </subcellularLocation>
</comment>
<evidence type="ECO:0000256" key="5">
    <source>
        <dbReference type="ARBA" id="ARBA00022989"/>
    </source>
</evidence>
<comment type="similarity">
    <text evidence="2 7">Belongs to the sodium:solute symporter (SSF) (TC 2.A.21) family.</text>
</comment>
<evidence type="ECO:0000313" key="10">
    <source>
        <dbReference type="EMBL" id="TSE18628.1"/>
    </source>
</evidence>
<dbReference type="PROSITE" id="PS50283">
    <property type="entry name" value="NA_SOLUT_SYMP_3"/>
    <property type="match status" value="1"/>
</dbReference>
<feature type="transmembrane region" description="Helical" evidence="8">
    <location>
        <begin position="259"/>
        <end position="284"/>
    </location>
</feature>